<feature type="region of interest" description="Disordered" evidence="1">
    <location>
        <begin position="1"/>
        <end position="58"/>
    </location>
</feature>
<name>A0A8T0HLD6_CERPU</name>
<feature type="compositionally biased region" description="Low complexity" evidence="1">
    <location>
        <begin position="47"/>
        <end position="58"/>
    </location>
</feature>
<evidence type="ECO:0000256" key="1">
    <source>
        <dbReference type="SAM" id="MobiDB-lite"/>
    </source>
</evidence>
<accession>A0A8T0HLD6</accession>
<feature type="compositionally biased region" description="Low complexity" evidence="1">
    <location>
        <begin position="1"/>
        <end position="10"/>
    </location>
</feature>
<proteinExistence type="predicted"/>
<dbReference type="AlphaFoldDB" id="A0A8T0HLD6"/>
<dbReference type="Proteomes" id="UP000822688">
    <property type="component" value="Chromosome V"/>
</dbReference>
<dbReference type="EMBL" id="CM026426">
    <property type="protein sequence ID" value="KAG0571553.1"/>
    <property type="molecule type" value="Genomic_DNA"/>
</dbReference>
<comment type="caution">
    <text evidence="2">The sequence shown here is derived from an EMBL/GenBank/DDBJ whole genome shotgun (WGS) entry which is preliminary data.</text>
</comment>
<evidence type="ECO:0000313" key="2">
    <source>
        <dbReference type="EMBL" id="KAG0571553.1"/>
    </source>
</evidence>
<organism evidence="2 3">
    <name type="scientific">Ceratodon purpureus</name>
    <name type="common">Fire moss</name>
    <name type="synonym">Dicranum purpureum</name>
    <dbReference type="NCBI Taxonomy" id="3225"/>
    <lineage>
        <taxon>Eukaryota</taxon>
        <taxon>Viridiplantae</taxon>
        <taxon>Streptophyta</taxon>
        <taxon>Embryophyta</taxon>
        <taxon>Bryophyta</taxon>
        <taxon>Bryophytina</taxon>
        <taxon>Bryopsida</taxon>
        <taxon>Dicranidae</taxon>
        <taxon>Pseudoditrichales</taxon>
        <taxon>Ditrichaceae</taxon>
        <taxon>Ceratodon</taxon>
    </lineage>
</organism>
<reference evidence="2" key="1">
    <citation type="submission" date="2020-06" db="EMBL/GenBank/DDBJ databases">
        <title>WGS assembly of Ceratodon purpureus strain R40.</title>
        <authorList>
            <person name="Carey S.B."/>
            <person name="Jenkins J."/>
            <person name="Shu S."/>
            <person name="Lovell J.T."/>
            <person name="Sreedasyam A."/>
            <person name="Maumus F."/>
            <person name="Tiley G.P."/>
            <person name="Fernandez-Pozo N."/>
            <person name="Barry K."/>
            <person name="Chen C."/>
            <person name="Wang M."/>
            <person name="Lipzen A."/>
            <person name="Daum C."/>
            <person name="Saski C.A."/>
            <person name="Payton A.C."/>
            <person name="Mcbreen J.C."/>
            <person name="Conrad R.E."/>
            <person name="Kollar L.M."/>
            <person name="Olsson S."/>
            <person name="Huttunen S."/>
            <person name="Landis J.B."/>
            <person name="Wickett N.J."/>
            <person name="Johnson M.G."/>
            <person name="Rensing S.A."/>
            <person name="Grimwood J."/>
            <person name="Schmutz J."/>
            <person name="Mcdaniel S.F."/>
        </authorList>
    </citation>
    <scope>NUCLEOTIDE SEQUENCE</scope>
    <source>
        <strain evidence="2">R40</strain>
    </source>
</reference>
<sequence length="137" mass="15154">MDPSRPSSNPRNPPGVTGSPHLLNAWRHDAVPPPGNGMYRSRSPCLSPTSTSSAPIPSDISNRMRFASSLTQSPTPVDFNLVGDFNPVIDRDNFPRPVENLTFSIYYFFFFEAATGEDPSAEGIFPFTIFRIMNTVE</sequence>
<gene>
    <name evidence="2" type="ORF">KC19_VG021400</name>
</gene>
<keyword evidence="3" id="KW-1185">Reference proteome</keyword>
<evidence type="ECO:0000313" key="3">
    <source>
        <dbReference type="Proteomes" id="UP000822688"/>
    </source>
</evidence>
<protein>
    <submittedName>
        <fullName evidence="2">Uncharacterized protein</fullName>
    </submittedName>
</protein>